<sequence length="114" mass="12566">MRQISIYGKGGAGKSTETYNLTTALASMDKRVMQIGYDHGANFTGMPLRGKNQTTIVAILRNFHTADIRSENILRRGCIGIKYVESGRAEFMILPCTRGAAKLTKCVNPNIITR</sequence>
<protein>
    <submittedName>
        <fullName evidence="6">Nitrogenase reductase</fullName>
    </submittedName>
</protein>
<comment type="similarity">
    <text evidence="2">Belongs to the NifH/BchL/ChlL family.</text>
</comment>
<evidence type="ECO:0000256" key="2">
    <source>
        <dbReference type="ARBA" id="ARBA00005504"/>
    </source>
</evidence>
<proteinExistence type="inferred from homology"/>
<evidence type="ECO:0000313" key="6">
    <source>
        <dbReference type="EMBL" id="KPQ44256.1"/>
    </source>
</evidence>
<dbReference type="Proteomes" id="UP000050360">
    <property type="component" value="Unassembled WGS sequence"/>
</dbReference>
<evidence type="ECO:0000256" key="3">
    <source>
        <dbReference type="ARBA" id="ARBA00022723"/>
    </source>
</evidence>
<gene>
    <name evidence="6" type="primary">nifH_2</name>
    <name evidence="6" type="ORF">MPEBLZ_01116</name>
</gene>
<dbReference type="InterPro" id="IPR000392">
    <property type="entry name" value="NifH/frxC"/>
</dbReference>
<accession>A0A0P8A7X0</accession>
<evidence type="ECO:0000313" key="7">
    <source>
        <dbReference type="Proteomes" id="UP000050360"/>
    </source>
</evidence>
<keyword evidence="3" id="KW-0479">Metal-binding</keyword>
<dbReference type="InterPro" id="IPR027417">
    <property type="entry name" value="P-loop_NTPase"/>
</dbReference>
<dbReference type="PROSITE" id="PS51026">
    <property type="entry name" value="NIFH_FRXC_3"/>
    <property type="match status" value="1"/>
</dbReference>
<dbReference type="GO" id="GO:0046872">
    <property type="term" value="F:metal ion binding"/>
    <property type="evidence" value="ECO:0007669"/>
    <property type="project" value="UniProtKB-KW"/>
</dbReference>
<keyword evidence="4" id="KW-0547">Nucleotide-binding</keyword>
<dbReference type="AlphaFoldDB" id="A0A0P8A7X0"/>
<dbReference type="PRINTS" id="PR00091">
    <property type="entry name" value="NITROGNASEII"/>
</dbReference>
<organism evidence="6 7">
    <name type="scientific">Candidatus Methanoperedens nitratireducens</name>
    <dbReference type="NCBI Taxonomy" id="1392998"/>
    <lineage>
        <taxon>Archaea</taxon>
        <taxon>Methanobacteriati</taxon>
        <taxon>Methanobacteriota</taxon>
        <taxon>Stenosarchaea group</taxon>
        <taxon>Methanomicrobia</taxon>
        <taxon>Methanosarcinales</taxon>
        <taxon>ANME-2 cluster</taxon>
        <taxon>Candidatus Methanoperedentaceae</taxon>
        <taxon>Candidatus Methanoperedens</taxon>
    </lineage>
</organism>
<dbReference type="Gene3D" id="3.40.50.300">
    <property type="entry name" value="P-loop containing nucleotide triphosphate hydrolases"/>
    <property type="match status" value="1"/>
</dbReference>
<keyword evidence="5" id="KW-0067">ATP-binding</keyword>
<dbReference type="SUPFAM" id="SSF52540">
    <property type="entry name" value="P-loop containing nucleoside triphosphate hydrolases"/>
    <property type="match status" value="1"/>
</dbReference>
<dbReference type="GO" id="GO:0016491">
    <property type="term" value="F:oxidoreductase activity"/>
    <property type="evidence" value="ECO:0007669"/>
    <property type="project" value="InterPro"/>
</dbReference>
<dbReference type="Pfam" id="PF00142">
    <property type="entry name" value="Fer4_NifH"/>
    <property type="match status" value="1"/>
</dbReference>
<evidence type="ECO:0000256" key="1">
    <source>
        <dbReference type="ARBA" id="ARBA00001966"/>
    </source>
</evidence>
<comment type="caution">
    <text evidence="6">The sequence shown here is derived from an EMBL/GenBank/DDBJ whole genome shotgun (WGS) entry which is preliminary data.</text>
</comment>
<dbReference type="PANTHER" id="PTHR42864">
    <property type="entry name" value="LIGHT-INDEPENDENT PROTOCHLOROPHYLLIDE REDUCTASE IRON-SULFUR ATP-BINDING PROTEIN"/>
    <property type="match status" value="1"/>
</dbReference>
<dbReference type="PANTHER" id="PTHR42864:SF2">
    <property type="entry name" value="LIGHT-INDEPENDENT PROTOCHLOROPHYLLIDE REDUCTASE IRON-SULFUR ATP-BINDING PROTEIN"/>
    <property type="match status" value="1"/>
</dbReference>
<evidence type="ECO:0000256" key="4">
    <source>
        <dbReference type="ARBA" id="ARBA00022741"/>
    </source>
</evidence>
<dbReference type="GO" id="GO:0005524">
    <property type="term" value="F:ATP binding"/>
    <property type="evidence" value="ECO:0007669"/>
    <property type="project" value="UniProtKB-KW"/>
</dbReference>
<reference evidence="6 7" key="1">
    <citation type="submission" date="2015-09" db="EMBL/GenBank/DDBJ databases">
        <title>A metagenomics-based metabolic model of nitrate-dependent anaerobic oxidation of methane by Methanoperedens-like archaea.</title>
        <authorList>
            <person name="Arshad A."/>
            <person name="Speth D.R."/>
            <person name="De Graaf R.M."/>
            <person name="Op Den Camp H.J."/>
            <person name="Jetten M.S."/>
            <person name="Welte C.U."/>
        </authorList>
    </citation>
    <scope>NUCLEOTIDE SEQUENCE [LARGE SCALE GENOMIC DNA]</scope>
</reference>
<dbReference type="EMBL" id="LKCM01000100">
    <property type="protein sequence ID" value="KPQ44256.1"/>
    <property type="molecule type" value="Genomic_DNA"/>
</dbReference>
<comment type="cofactor">
    <cofactor evidence="1">
        <name>[4Fe-4S] cluster</name>
        <dbReference type="ChEBI" id="CHEBI:49883"/>
    </cofactor>
</comment>
<name>A0A0P8A7X0_9EURY</name>
<evidence type="ECO:0000256" key="5">
    <source>
        <dbReference type="ARBA" id="ARBA00022840"/>
    </source>
</evidence>